<evidence type="ECO:0000256" key="1">
    <source>
        <dbReference type="SAM" id="Phobius"/>
    </source>
</evidence>
<dbReference type="Pfam" id="PF08309">
    <property type="entry name" value="LVIVD"/>
    <property type="match status" value="2"/>
</dbReference>
<gene>
    <name evidence="2" type="ORF">KC640_00350</name>
</gene>
<organism evidence="2 3">
    <name type="scientific">Candidatus Dojkabacteria bacterium</name>
    <dbReference type="NCBI Taxonomy" id="2099670"/>
    <lineage>
        <taxon>Bacteria</taxon>
        <taxon>Candidatus Dojkabacteria</taxon>
    </lineage>
</organism>
<evidence type="ECO:0000313" key="3">
    <source>
        <dbReference type="Proteomes" id="UP000760819"/>
    </source>
</evidence>
<comment type="caution">
    <text evidence="2">The sequence shown here is derived from an EMBL/GenBank/DDBJ whole genome shotgun (WGS) entry which is preliminary data.</text>
</comment>
<dbReference type="InterPro" id="IPR015943">
    <property type="entry name" value="WD40/YVTN_repeat-like_dom_sf"/>
</dbReference>
<dbReference type="EMBL" id="JAGQLI010000020">
    <property type="protein sequence ID" value="MCA9378856.1"/>
    <property type="molecule type" value="Genomic_DNA"/>
</dbReference>
<dbReference type="Gene3D" id="2.130.10.10">
    <property type="entry name" value="YVTN repeat-like/Quinoprotein amine dehydrogenase"/>
    <property type="match status" value="1"/>
</dbReference>
<accession>A0A955KZV7</accession>
<dbReference type="InterPro" id="IPR013211">
    <property type="entry name" value="LVIVD"/>
</dbReference>
<proteinExistence type="predicted"/>
<sequence length="464" mass="49436">MNTNPDKKAFSAVEVILAVSIFSLMVLGLGAGLASTLQSQQTASYQTKANYLAEEAITATESVIKADFSGVTAGTYGISLVANKWELGITPVVIDNFTRQITVQEVDSFTKQIIATVSWQAAFGLEQITMSKQITDWARNTPISNPWGNIYQVATADLVGGNDGYAVTQLNNYVYIARIGGSPDLYSIDITNPQSPNPNGGNFSASGNIFDVLVANGNLYISASSNNRELTSYSLASPASPSFSDGLNLPGGADGSRTATSGNIVYMLRESSSEDEFYSIDISNPNNLQIQDNINFSGIPYGVTLSGSYAYVSTGINSQEVIVVDISNPSLLQIADSYNLPTSQNCRGITAGGSNLAVGCDNGTIYIMDITNPNNISLVTSISAGNARINQLEFVPSLNVMFVGSNIAGAEFQVYDMTDWSNPQLSSTIDAPGEIFDLVYDETRDLVYTATSANNAELTIYGQQ</sequence>
<reference evidence="2" key="1">
    <citation type="submission" date="2020-04" db="EMBL/GenBank/DDBJ databases">
        <authorList>
            <person name="Zhang T."/>
        </authorList>
    </citation>
    <scope>NUCLEOTIDE SEQUENCE</scope>
    <source>
        <strain evidence="2">HKST-UBA12</strain>
    </source>
</reference>
<dbReference type="SUPFAM" id="SSF101908">
    <property type="entry name" value="Putative isomerase YbhE"/>
    <property type="match status" value="1"/>
</dbReference>
<keyword evidence="1" id="KW-0812">Transmembrane</keyword>
<name>A0A955KZV7_9BACT</name>
<keyword evidence="1" id="KW-0472">Membrane</keyword>
<dbReference type="AlphaFoldDB" id="A0A955KZV7"/>
<reference evidence="2" key="2">
    <citation type="journal article" date="2021" name="Microbiome">
        <title>Successional dynamics and alternative stable states in a saline activated sludge microbial community over 9 years.</title>
        <authorList>
            <person name="Wang Y."/>
            <person name="Ye J."/>
            <person name="Ju F."/>
            <person name="Liu L."/>
            <person name="Boyd J.A."/>
            <person name="Deng Y."/>
            <person name="Parks D.H."/>
            <person name="Jiang X."/>
            <person name="Yin X."/>
            <person name="Woodcroft B.J."/>
            <person name="Tyson G.W."/>
            <person name="Hugenholtz P."/>
            <person name="Polz M.F."/>
            <person name="Zhang T."/>
        </authorList>
    </citation>
    <scope>NUCLEOTIDE SEQUENCE</scope>
    <source>
        <strain evidence="2">HKST-UBA12</strain>
    </source>
</reference>
<keyword evidence="1" id="KW-1133">Transmembrane helix</keyword>
<dbReference type="Proteomes" id="UP000760819">
    <property type="component" value="Unassembled WGS sequence"/>
</dbReference>
<protein>
    <submittedName>
        <fullName evidence="2">Uncharacterized protein</fullName>
    </submittedName>
</protein>
<feature type="transmembrane region" description="Helical" evidence="1">
    <location>
        <begin position="12"/>
        <end position="34"/>
    </location>
</feature>
<evidence type="ECO:0000313" key="2">
    <source>
        <dbReference type="EMBL" id="MCA9378856.1"/>
    </source>
</evidence>